<sequence length="130" mass="14818">MGYPGTNRINTCKQLLKYWNISTIQSINERNDANRAKQKYIQLGFKNPNPLHCRCIFYLRKFVPPRRSATTADASSLFSPATHHRRSAAVPAFSTCCRRCASSDENNSLPSSAHWGLGFVLLCFLTFWCR</sequence>
<dbReference type="Proteomes" id="UP000501690">
    <property type="component" value="Linkage Group LG3"/>
</dbReference>
<protein>
    <submittedName>
        <fullName evidence="1">Uncharacterized protein</fullName>
    </submittedName>
</protein>
<name>A0A4D6LGN0_VIGUN</name>
<organism evidence="1 2">
    <name type="scientific">Vigna unguiculata</name>
    <name type="common">Cowpea</name>
    <dbReference type="NCBI Taxonomy" id="3917"/>
    <lineage>
        <taxon>Eukaryota</taxon>
        <taxon>Viridiplantae</taxon>
        <taxon>Streptophyta</taxon>
        <taxon>Embryophyta</taxon>
        <taxon>Tracheophyta</taxon>
        <taxon>Spermatophyta</taxon>
        <taxon>Magnoliopsida</taxon>
        <taxon>eudicotyledons</taxon>
        <taxon>Gunneridae</taxon>
        <taxon>Pentapetalae</taxon>
        <taxon>rosids</taxon>
        <taxon>fabids</taxon>
        <taxon>Fabales</taxon>
        <taxon>Fabaceae</taxon>
        <taxon>Papilionoideae</taxon>
        <taxon>50 kb inversion clade</taxon>
        <taxon>NPAAA clade</taxon>
        <taxon>indigoferoid/millettioid clade</taxon>
        <taxon>Phaseoleae</taxon>
        <taxon>Vigna</taxon>
    </lineage>
</organism>
<gene>
    <name evidence="1" type="ORF">DEO72_LG3g1848</name>
</gene>
<dbReference type="AlphaFoldDB" id="A0A4D6LGN0"/>
<evidence type="ECO:0000313" key="2">
    <source>
        <dbReference type="Proteomes" id="UP000501690"/>
    </source>
</evidence>
<accession>A0A4D6LGN0</accession>
<evidence type="ECO:0000313" key="1">
    <source>
        <dbReference type="EMBL" id="QCD87314.1"/>
    </source>
</evidence>
<keyword evidence="2" id="KW-1185">Reference proteome</keyword>
<reference evidence="1 2" key="1">
    <citation type="submission" date="2019-04" db="EMBL/GenBank/DDBJ databases">
        <title>An improved genome assembly and genetic linkage map for asparagus bean, Vigna unguiculata ssp. sesquipedialis.</title>
        <authorList>
            <person name="Xia Q."/>
            <person name="Zhang R."/>
            <person name="Dong Y."/>
        </authorList>
    </citation>
    <scope>NUCLEOTIDE SEQUENCE [LARGE SCALE GENOMIC DNA]</scope>
    <source>
        <tissue evidence="1">Leaf</tissue>
    </source>
</reference>
<proteinExistence type="predicted"/>
<dbReference type="EMBL" id="CP039347">
    <property type="protein sequence ID" value="QCD87314.1"/>
    <property type="molecule type" value="Genomic_DNA"/>
</dbReference>